<organism evidence="2 3">
    <name type="scientific">Candidatus Allocopromorpha excrementigallinarum</name>
    <dbReference type="NCBI Taxonomy" id="2840742"/>
    <lineage>
        <taxon>Bacteria</taxon>
        <taxon>Bacillati</taxon>
        <taxon>Bacillota</taxon>
        <taxon>Clostridia</taxon>
        <taxon>Eubacteriales</taxon>
        <taxon>Eubacteriaceae</taxon>
        <taxon>Eubacteriaceae incertae sedis</taxon>
        <taxon>Candidatus Allocopromorpha</taxon>
    </lineage>
</organism>
<protein>
    <submittedName>
        <fullName evidence="2">FAD-dependent monooxygenase</fullName>
    </submittedName>
</protein>
<comment type="caution">
    <text evidence="2">The sequence shown here is derived from an EMBL/GenBank/DDBJ whole genome shotgun (WGS) entry which is preliminary data.</text>
</comment>
<dbReference type="PRINTS" id="PR00420">
    <property type="entry name" value="RNGMNOXGNASE"/>
</dbReference>
<dbReference type="PANTHER" id="PTHR42685:SF22">
    <property type="entry name" value="CONDITIONED MEDIUM FACTOR RECEPTOR 1"/>
    <property type="match status" value="1"/>
</dbReference>
<keyword evidence="2" id="KW-0503">Monooxygenase</keyword>
<gene>
    <name evidence="2" type="ORF">IAC50_09655</name>
</gene>
<reference evidence="2" key="1">
    <citation type="submission" date="2020-10" db="EMBL/GenBank/DDBJ databases">
        <authorList>
            <person name="Gilroy R."/>
        </authorList>
    </citation>
    <scope>NUCLEOTIDE SEQUENCE</scope>
    <source>
        <strain evidence="2">ChiHcec3-6078</strain>
    </source>
</reference>
<evidence type="ECO:0000313" key="2">
    <source>
        <dbReference type="EMBL" id="HIU26745.1"/>
    </source>
</evidence>
<reference evidence="2" key="2">
    <citation type="journal article" date="2021" name="PeerJ">
        <title>Extensive microbial diversity within the chicken gut microbiome revealed by metagenomics and culture.</title>
        <authorList>
            <person name="Gilroy R."/>
            <person name="Ravi A."/>
            <person name="Getino M."/>
            <person name="Pursley I."/>
            <person name="Horton D.L."/>
            <person name="Alikhan N.F."/>
            <person name="Baker D."/>
            <person name="Gharbi K."/>
            <person name="Hall N."/>
            <person name="Watson M."/>
            <person name="Adriaenssens E.M."/>
            <person name="Foster-Nyarko E."/>
            <person name="Jarju S."/>
            <person name="Secka A."/>
            <person name="Antonio M."/>
            <person name="Oren A."/>
            <person name="Chaudhuri R.R."/>
            <person name="La Ragione R."/>
            <person name="Hildebrand F."/>
            <person name="Pallen M.J."/>
        </authorList>
    </citation>
    <scope>NUCLEOTIDE SEQUENCE</scope>
    <source>
        <strain evidence="2">ChiHcec3-6078</strain>
    </source>
</reference>
<accession>A0A9D1I4F4</accession>
<dbReference type="InterPro" id="IPR050407">
    <property type="entry name" value="Geranylgeranyl_reductase"/>
</dbReference>
<sequence>MVSMEREVIISGAGPAGAICASYLAKEGIDVLLIDKEIFPRDKACGDIQCEGAVSHINALGAFEKLDEMACCVRNIKLISHSGNEAVVPYEFYATPRYELDALLLETAAGWGAEVRQDCRLTDISFSKGEVRGVRIRSGGEECEIRCRMFIGADGAYSPSAKALGVMREASEAFSIGQRAYFRGINLDRALAKGRYEGYAVFSFDSMVKPGYFWIVPSGRKGVEEGFCNVGMIVRDRDSYRSPDLQERFFRWLEKNPQIGALFENAVQTSPWAGGKLPDMGQRIKNCGRRYILIGDAAASTEPVLDDGLSAAADSAAAAAAAVMKAFEKGDFSEELLSGVYREAMKKPEGAAGAKSRRQEDVIKDRRLMLQSMYDPEVMDMVVSKLAEDPSYRKRAMGGIFDR</sequence>
<dbReference type="Proteomes" id="UP000824090">
    <property type="component" value="Unassembled WGS sequence"/>
</dbReference>
<dbReference type="InterPro" id="IPR036188">
    <property type="entry name" value="FAD/NAD-bd_sf"/>
</dbReference>
<dbReference type="PANTHER" id="PTHR42685">
    <property type="entry name" value="GERANYLGERANYL DIPHOSPHATE REDUCTASE"/>
    <property type="match status" value="1"/>
</dbReference>
<dbReference type="EMBL" id="DVMP01000166">
    <property type="protein sequence ID" value="HIU26745.1"/>
    <property type="molecule type" value="Genomic_DNA"/>
</dbReference>
<dbReference type="AlphaFoldDB" id="A0A9D1I4F4"/>
<feature type="domain" description="FAD-binding" evidence="1">
    <location>
        <begin position="7"/>
        <end position="338"/>
    </location>
</feature>
<dbReference type="GO" id="GO:0071949">
    <property type="term" value="F:FAD binding"/>
    <property type="evidence" value="ECO:0007669"/>
    <property type="project" value="InterPro"/>
</dbReference>
<dbReference type="Pfam" id="PF01494">
    <property type="entry name" value="FAD_binding_3"/>
    <property type="match status" value="1"/>
</dbReference>
<dbReference type="SUPFAM" id="SSF51905">
    <property type="entry name" value="FAD/NAD(P)-binding domain"/>
    <property type="match status" value="1"/>
</dbReference>
<evidence type="ECO:0000313" key="3">
    <source>
        <dbReference type="Proteomes" id="UP000824090"/>
    </source>
</evidence>
<evidence type="ECO:0000259" key="1">
    <source>
        <dbReference type="Pfam" id="PF01494"/>
    </source>
</evidence>
<name>A0A9D1I4F4_9FIRM</name>
<dbReference type="InterPro" id="IPR002938">
    <property type="entry name" value="FAD-bd"/>
</dbReference>
<dbReference type="Gene3D" id="3.50.50.60">
    <property type="entry name" value="FAD/NAD(P)-binding domain"/>
    <property type="match status" value="1"/>
</dbReference>
<keyword evidence="2" id="KW-0560">Oxidoreductase</keyword>
<dbReference type="GO" id="GO:0004497">
    <property type="term" value="F:monooxygenase activity"/>
    <property type="evidence" value="ECO:0007669"/>
    <property type="project" value="UniProtKB-KW"/>
</dbReference>
<proteinExistence type="predicted"/>